<sequence length="302" mass="32799">MIGAAYLADEGFEAELAEELRRAGAGIAAWHGRLALSPEPPVPAAWALETWTAPQEVPAPSVKAAADALRAIQRNWALYAHGQHRRAALIAERLPPVKARPLLFPEPAPTAHLGAWTLLAPDRLLLSPTKTSPFVNGAVQFVEDREGPPSRAYLKLWEALTRAGRWPQPGETCLDLGAAPGGWTWALAQLGAQVTAVDKAALDPAVAALPNVAVRQESAFGLDPRHHPPVDWLFSDVICYPHRLLALVRRWLEAGRARNFCCTIKFQGETDHEAAAEFAAIPGAQVFHGAHNKHELMFLRLG</sequence>
<protein>
    <recommendedName>
        <fullName evidence="1">Ribosomal RNA methyltransferase FtsJ domain-containing protein</fullName>
    </recommendedName>
</protein>
<dbReference type="SUPFAM" id="SSF53335">
    <property type="entry name" value="S-adenosyl-L-methionine-dependent methyltransferases"/>
    <property type="match status" value="1"/>
</dbReference>
<evidence type="ECO:0000313" key="2">
    <source>
        <dbReference type="EMBL" id="MBL6455560.1"/>
    </source>
</evidence>
<feature type="domain" description="Ribosomal RNA methyltransferase FtsJ" evidence="1">
    <location>
        <begin position="150"/>
        <end position="237"/>
    </location>
</feature>
<dbReference type="InterPro" id="IPR029063">
    <property type="entry name" value="SAM-dependent_MTases_sf"/>
</dbReference>
<proteinExistence type="predicted"/>
<dbReference type="EMBL" id="JAEUXJ010000003">
    <property type="protein sequence ID" value="MBL6455560.1"/>
    <property type="molecule type" value="Genomic_DNA"/>
</dbReference>
<gene>
    <name evidence="2" type="ORF">JMJ55_09520</name>
</gene>
<evidence type="ECO:0000259" key="1">
    <source>
        <dbReference type="Pfam" id="PF01728"/>
    </source>
</evidence>
<dbReference type="RefSeq" id="WP_202825293.1">
    <property type="nucleotide sequence ID" value="NZ_JAEUXJ010000003.1"/>
</dbReference>
<organism evidence="2 3">
    <name type="scientific">Belnapia mucosa</name>
    <dbReference type="NCBI Taxonomy" id="2804532"/>
    <lineage>
        <taxon>Bacteria</taxon>
        <taxon>Pseudomonadati</taxon>
        <taxon>Pseudomonadota</taxon>
        <taxon>Alphaproteobacteria</taxon>
        <taxon>Acetobacterales</taxon>
        <taxon>Roseomonadaceae</taxon>
        <taxon>Belnapia</taxon>
    </lineage>
</organism>
<dbReference type="Proteomes" id="UP000606490">
    <property type="component" value="Unassembled WGS sequence"/>
</dbReference>
<name>A0ABS1V1I3_9PROT</name>
<comment type="caution">
    <text evidence="2">The sequence shown here is derived from an EMBL/GenBank/DDBJ whole genome shotgun (WGS) entry which is preliminary data.</text>
</comment>
<dbReference type="Pfam" id="PF01728">
    <property type="entry name" value="FtsJ"/>
    <property type="match status" value="1"/>
</dbReference>
<evidence type="ECO:0000313" key="3">
    <source>
        <dbReference type="Proteomes" id="UP000606490"/>
    </source>
</evidence>
<reference evidence="2 3" key="1">
    <citation type="submission" date="2021-01" db="EMBL/GenBank/DDBJ databases">
        <title>Belnapia mucosa sp. nov. and Belnapia arida sp. nov., isolated from the Tabernas Desert (Almeria, Spain).</title>
        <authorList>
            <person name="Molina-Menor E."/>
            <person name="Vidal-Verdu A."/>
            <person name="Calonge A."/>
            <person name="Satari L."/>
            <person name="Pereto Magraner J."/>
            <person name="Porcar Miralles M."/>
        </authorList>
    </citation>
    <scope>NUCLEOTIDE SEQUENCE [LARGE SCALE GENOMIC DNA]</scope>
    <source>
        <strain evidence="2 3">T6</strain>
    </source>
</reference>
<accession>A0ABS1V1I3</accession>
<dbReference type="InterPro" id="IPR002877">
    <property type="entry name" value="RNA_MeTrfase_FtsJ_dom"/>
</dbReference>
<dbReference type="PANTHER" id="PTHR37524:SF2">
    <property type="entry name" value="RIBOSOMAL RNA METHYLTRANSFERASE FTSJ DOMAIN-CONTAINING PROTEIN"/>
    <property type="match status" value="1"/>
</dbReference>
<dbReference type="Gene3D" id="3.40.50.150">
    <property type="entry name" value="Vaccinia Virus protein VP39"/>
    <property type="match status" value="1"/>
</dbReference>
<keyword evidence="3" id="KW-1185">Reference proteome</keyword>
<dbReference type="PANTHER" id="PTHR37524">
    <property type="entry name" value="RIBOSOMAL RNA LARGE SUBUNIT METHYLTRANSFERASE M"/>
    <property type="match status" value="1"/>
</dbReference>